<evidence type="ECO:0000313" key="8">
    <source>
        <dbReference type="Proteomes" id="UP000823388"/>
    </source>
</evidence>
<dbReference type="AlphaFoldDB" id="A0A8T0XN53"/>
<keyword evidence="8" id="KW-1185">Reference proteome</keyword>
<evidence type="ECO:0000259" key="6">
    <source>
        <dbReference type="PROSITE" id="PS51795"/>
    </source>
</evidence>
<evidence type="ECO:0000256" key="5">
    <source>
        <dbReference type="PROSITE-ProRule" id="PRU01131"/>
    </source>
</evidence>
<dbReference type="PANTHER" id="PTHR33059:SF84">
    <property type="entry name" value="FCS-LIKE ZINC FINGER 15"/>
    <property type="match status" value="1"/>
</dbReference>
<dbReference type="Pfam" id="PF04570">
    <property type="entry name" value="zf-FLZ"/>
    <property type="match status" value="1"/>
</dbReference>
<dbReference type="GO" id="GO:0005737">
    <property type="term" value="C:cytoplasm"/>
    <property type="evidence" value="ECO:0007669"/>
    <property type="project" value="UniProtKB-SubCell"/>
</dbReference>
<keyword evidence="3" id="KW-0963">Cytoplasm</keyword>
<comment type="subcellular location">
    <subcellularLocation>
        <location evidence="1">Cytoplasm</location>
    </subcellularLocation>
</comment>
<name>A0A8T0XN53_PANVG</name>
<comment type="caution">
    <text evidence="7">The sequence shown here is derived from an EMBL/GenBank/DDBJ whole genome shotgun (WGS) entry which is preliminary data.</text>
</comment>
<feature type="zinc finger region" description="FLZ-type" evidence="5">
    <location>
        <begin position="46"/>
        <end position="90"/>
    </location>
</feature>
<dbReference type="InterPro" id="IPR007650">
    <property type="entry name" value="Zf-FLZ_dom"/>
</dbReference>
<dbReference type="OrthoDB" id="1926521at2759"/>
<proteinExistence type="inferred from homology"/>
<dbReference type="Proteomes" id="UP000823388">
    <property type="component" value="Chromosome 1K"/>
</dbReference>
<feature type="domain" description="FLZ-type" evidence="6">
    <location>
        <begin position="46"/>
        <end position="90"/>
    </location>
</feature>
<dbReference type="PANTHER" id="PTHR33059">
    <property type="entry name" value="FCS-LIKE ZINC FINGER 5"/>
    <property type="match status" value="1"/>
</dbReference>
<sequence length="117" mass="12601">MAGLSVLLETTHKSHPGKPPAQIISKATLVIRGAKPKQVSPAAATSFLQRCFLCHRELAEGMDIYMYRGDRAFCSEECRCRQIFMDEDAGSSNCCANGAAAGAAARGSRRVGSRFAY</sequence>
<keyword evidence="4" id="KW-0479">Metal-binding</keyword>
<evidence type="ECO:0000256" key="3">
    <source>
        <dbReference type="ARBA" id="ARBA00022490"/>
    </source>
</evidence>
<dbReference type="PROSITE" id="PS51795">
    <property type="entry name" value="ZF_FLZ"/>
    <property type="match status" value="1"/>
</dbReference>
<evidence type="ECO:0000256" key="4">
    <source>
        <dbReference type="ARBA" id="ARBA00022723"/>
    </source>
</evidence>
<evidence type="ECO:0000313" key="7">
    <source>
        <dbReference type="EMBL" id="KAG2659466.1"/>
    </source>
</evidence>
<dbReference type="GO" id="GO:0046872">
    <property type="term" value="F:metal ion binding"/>
    <property type="evidence" value="ECO:0007669"/>
    <property type="project" value="UniProtKB-KW"/>
</dbReference>
<evidence type="ECO:0000256" key="1">
    <source>
        <dbReference type="ARBA" id="ARBA00004496"/>
    </source>
</evidence>
<evidence type="ECO:0000256" key="2">
    <source>
        <dbReference type="ARBA" id="ARBA00009374"/>
    </source>
</evidence>
<reference evidence="7" key="1">
    <citation type="submission" date="2020-05" db="EMBL/GenBank/DDBJ databases">
        <title>WGS assembly of Panicum virgatum.</title>
        <authorList>
            <person name="Lovell J.T."/>
            <person name="Jenkins J."/>
            <person name="Shu S."/>
            <person name="Juenger T.E."/>
            <person name="Schmutz J."/>
        </authorList>
    </citation>
    <scope>NUCLEOTIDE SEQUENCE</scope>
    <source>
        <strain evidence="7">AP13</strain>
    </source>
</reference>
<accession>A0A8T0XN53</accession>
<comment type="similarity">
    <text evidence="2">Belongs to the FLZ family.</text>
</comment>
<dbReference type="EMBL" id="CM029037">
    <property type="protein sequence ID" value="KAG2659466.1"/>
    <property type="molecule type" value="Genomic_DNA"/>
</dbReference>
<protein>
    <recommendedName>
        <fullName evidence="6">FLZ-type domain-containing protein</fullName>
    </recommendedName>
</protein>
<gene>
    <name evidence="7" type="ORF">PVAP13_1KG358300</name>
</gene>
<organism evidence="7 8">
    <name type="scientific">Panicum virgatum</name>
    <name type="common">Blackwell switchgrass</name>
    <dbReference type="NCBI Taxonomy" id="38727"/>
    <lineage>
        <taxon>Eukaryota</taxon>
        <taxon>Viridiplantae</taxon>
        <taxon>Streptophyta</taxon>
        <taxon>Embryophyta</taxon>
        <taxon>Tracheophyta</taxon>
        <taxon>Spermatophyta</taxon>
        <taxon>Magnoliopsida</taxon>
        <taxon>Liliopsida</taxon>
        <taxon>Poales</taxon>
        <taxon>Poaceae</taxon>
        <taxon>PACMAD clade</taxon>
        <taxon>Panicoideae</taxon>
        <taxon>Panicodae</taxon>
        <taxon>Paniceae</taxon>
        <taxon>Panicinae</taxon>
        <taxon>Panicum</taxon>
        <taxon>Panicum sect. Hiantes</taxon>
    </lineage>
</organism>